<keyword evidence="2" id="KW-1185">Reference proteome</keyword>
<protein>
    <submittedName>
        <fullName evidence="1">Uncharacterized protein</fullName>
    </submittedName>
</protein>
<sequence>MTRQPHDQFAKQYLKELLEPLGTVEISREIPGETLSIDLIFEPSSEPPTHPSALGLLSQL</sequence>
<reference evidence="1 2" key="1">
    <citation type="submission" date="2023-01" db="EMBL/GenBank/DDBJ databases">
        <title>Novel diversity within Roseofilum (Cyanobacteria; Desertifilaceae) from marine benthic mats with descriptions of four novel species.</title>
        <authorList>
            <person name="Wang Y."/>
            <person name="Berthold D.E."/>
            <person name="Hu J."/>
            <person name="Lefler F.W."/>
            <person name="Laughinghouse H.D. IV."/>
        </authorList>
    </citation>
    <scope>NUCLEOTIDE SEQUENCE [LARGE SCALE GENOMIC DNA]</scope>
    <source>
        <strain evidence="1 2">BLCC-M91</strain>
    </source>
</reference>
<dbReference type="EMBL" id="JAQPOK010000163">
    <property type="protein sequence ID" value="MDJ1181386.1"/>
    <property type="molecule type" value="Genomic_DNA"/>
</dbReference>
<gene>
    <name evidence="1" type="ORF">PJF56_21205</name>
</gene>
<proteinExistence type="predicted"/>
<name>A0ABT7BSA8_9CYAN</name>
<evidence type="ECO:0000313" key="1">
    <source>
        <dbReference type="EMBL" id="MDJ1181386.1"/>
    </source>
</evidence>
<evidence type="ECO:0000313" key="2">
    <source>
        <dbReference type="Proteomes" id="UP001231370"/>
    </source>
</evidence>
<dbReference type="Proteomes" id="UP001231370">
    <property type="component" value="Unassembled WGS sequence"/>
</dbReference>
<accession>A0ABT7BSA8</accession>
<comment type="caution">
    <text evidence="1">The sequence shown here is derived from an EMBL/GenBank/DDBJ whole genome shotgun (WGS) entry which is preliminary data.</text>
</comment>
<organism evidence="1 2">
    <name type="scientific">Roseofilum halophilum BLCC-M91</name>
    <dbReference type="NCBI Taxonomy" id="3022259"/>
    <lineage>
        <taxon>Bacteria</taxon>
        <taxon>Bacillati</taxon>
        <taxon>Cyanobacteriota</taxon>
        <taxon>Cyanophyceae</taxon>
        <taxon>Desertifilales</taxon>
        <taxon>Desertifilaceae</taxon>
        <taxon>Roseofilum</taxon>
        <taxon>Roseofilum halophilum</taxon>
    </lineage>
</organism>
<feature type="non-terminal residue" evidence="1">
    <location>
        <position position="60"/>
    </location>
</feature>